<name>A0A937D040_9HYPH</name>
<evidence type="ECO:0000313" key="6">
    <source>
        <dbReference type="EMBL" id="MBL0407369.1"/>
    </source>
</evidence>
<dbReference type="EMBL" id="JAEQMY010000077">
    <property type="protein sequence ID" value="MBL0407369.1"/>
    <property type="molecule type" value="Genomic_DNA"/>
</dbReference>
<dbReference type="Gene3D" id="1.20.120.530">
    <property type="entry name" value="GntR ligand-binding domain-like"/>
    <property type="match status" value="1"/>
</dbReference>
<dbReference type="InterPro" id="IPR000524">
    <property type="entry name" value="Tscrpt_reg_HTH_GntR"/>
</dbReference>
<evidence type="ECO:0000313" key="7">
    <source>
        <dbReference type="Proteomes" id="UP000605848"/>
    </source>
</evidence>
<dbReference type="InterPro" id="IPR036390">
    <property type="entry name" value="WH_DNA-bd_sf"/>
</dbReference>
<evidence type="ECO:0000256" key="2">
    <source>
        <dbReference type="ARBA" id="ARBA00023125"/>
    </source>
</evidence>
<dbReference type="RefSeq" id="WP_202064547.1">
    <property type="nucleotide sequence ID" value="NZ_JAEQMY010000077.1"/>
</dbReference>
<accession>A0A937D040</accession>
<dbReference type="SUPFAM" id="SSF48008">
    <property type="entry name" value="GntR ligand-binding domain-like"/>
    <property type="match status" value="1"/>
</dbReference>
<keyword evidence="3" id="KW-0804">Transcription</keyword>
<proteinExistence type="predicted"/>
<dbReference type="PANTHER" id="PTHR43537">
    <property type="entry name" value="TRANSCRIPTIONAL REGULATOR, GNTR FAMILY"/>
    <property type="match status" value="1"/>
</dbReference>
<dbReference type="InterPro" id="IPR011711">
    <property type="entry name" value="GntR_C"/>
</dbReference>
<dbReference type="AlphaFoldDB" id="A0A937D040"/>
<dbReference type="Pfam" id="PF07729">
    <property type="entry name" value="FCD"/>
    <property type="match status" value="1"/>
</dbReference>
<gene>
    <name evidence="6" type="ORF">JKG68_25960</name>
</gene>
<dbReference type="Gene3D" id="1.10.10.10">
    <property type="entry name" value="Winged helix-like DNA-binding domain superfamily/Winged helix DNA-binding domain"/>
    <property type="match status" value="1"/>
</dbReference>
<sequence length="237" mass="27812">MSGRTVRIVNPVQDEEANDQARGQSLHDLIREDIVEGRLDPGARLKTAELAKRYGTSTNPVREALHHLQGEGVVIISPNRGARVRPISEDFVRNIYEIRALIEPYLVRWFVNYATDREIEALEILQGDIDENRSDYQWYWQANEQFHNIIYGRHYNQEAVELEFRQRKVLHILTRRFTISRARWQAITREHWDIIEAIKRHDADEAACIMEQHVRGACQHLIEQMRAASVNKAVRRL</sequence>
<feature type="region of interest" description="Disordered" evidence="4">
    <location>
        <begin position="1"/>
        <end position="22"/>
    </location>
</feature>
<dbReference type="GO" id="GO:0003677">
    <property type="term" value="F:DNA binding"/>
    <property type="evidence" value="ECO:0007669"/>
    <property type="project" value="UniProtKB-KW"/>
</dbReference>
<protein>
    <submittedName>
        <fullName evidence="6">GntR family transcriptional regulator</fullName>
    </submittedName>
</protein>
<evidence type="ECO:0000256" key="1">
    <source>
        <dbReference type="ARBA" id="ARBA00023015"/>
    </source>
</evidence>
<dbReference type="SUPFAM" id="SSF46785">
    <property type="entry name" value="Winged helix' DNA-binding domain"/>
    <property type="match status" value="1"/>
</dbReference>
<evidence type="ECO:0000256" key="3">
    <source>
        <dbReference type="ARBA" id="ARBA00023163"/>
    </source>
</evidence>
<dbReference type="PROSITE" id="PS50949">
    <property type="entry name" value="HTH_GNTR"/>
    <property type="match status" value="1"/>
</dbReference>
<keyword evidence="7" id="KW-1185">Reference proteome</keyword>
<dbReference type="InterPro" id="IPR036388">
    <property type="entry name" value="WH-like_DNA-bd_sf"/>
</dbReference>
<keyword evidence="2" id="KW-0238">DNA-binding</keyword>
<dbReference type="InterPro" id="IPR008920">
    <property type="entry name" value="TF_FadR/GntR_C"/>
</dbReference>
<comment type="caution">
    <text evidence="6">The sequence shown here is derived from an EMBL/GenBank/DDBJ whole genome shotgun (WGS) entry which is preliminary data.</text>
</comment>
<dbReference type="Pfam" id="PF00392">
    <property type="entry name" value="GntR"/>
    <property type="match status" value="1"/>
</dbReference>
<dbReference type="GO" id="GO:0003700">
    <property type="term" value="F:DNA-binding transcription factor activity"/>
    <property type="evidence" value="ECO:0007669"/>
    <property type="project" value="InterPro"/>
</dbReference>
<dbReference type="Proteomes" id="UP000605848">
    <property type="component" value="Unassembled WGS sequence"/>
</dbReference>
<keyword evidence="1" id="KW-0805">Transcription regulation</keyword>
<evidence type="ECO:0000259" key="5">
    <source>
        <dbReference type="PROSITE" id="PS50949"/>
    </source>
</evidence>
<dbReference type="PANTHER" id="PTHR43537:SF5">
    <property type="entry name" value="UXU OPERON TRANSCRIPTIONAL REGULATOR"/>
    <property type="match status" value="1"/>
</dbReference>
<feature type="domain" description="HTH gntR-type" evidence="5">
    <location>
        <begin position="20"/>
        <end position="87"/>
    </location>
</feature>
<dbReference type="SMART" id="SM00345">
    <property type="entry name" value="HTH_GNTR"/>
    <property type="match status" value="1"/>
</dbReference>
<dbReference type="CDD" id="cd07377">
    <property type="entry name" value="WHTH_GntR"/>
    <property type="match status" value="1"/>
</dbReference>
<evidence type="ECO:0000256" key="4">
    <source>
        <dbReference type="SAM" id="MobiDB-lite"/>
    </source>
</evidence>
<reference evidence="6" key="1">
    <citation type="submission" date="2021-01" db="EMBL/GenBank/DDBJ databases">
        <title>Microvirga sp.</title>
        <authorList>
            <person name="Kim M.K."/>
        </authorList>
    </citation>
    <scope>NUCLEOTIDE SEQUENCE</scope>
    <source>
        <strain evidence="6">5420S-16</strain>
    </source>
</reference>
<dbReference type="SMART" id="SM00895">
    <property type="entry name" value="FCD"/>
    <property type="match status" value="1"/>
</dbReference>
<organism evidence="6 7">
    <name type="scientific">Microvirga aerilata</name>
    <dbReference type="NCBI Taxonomy" id="670292"/>
    <lineage>
        <taxon>Bacteria</taxon>
        <taxon>Pseudomonadati</taxon>
        <taxon>Pseudomonadota</taxon>
        <taxon>Alphaproteobacteria</taxon>
        <taxon>Hyphomicrobiales</taxon>
        <taxon>Methylobacteriaceae</taxon>
        <taxon>Microvirga</taxon>
    </lineage>
</organism>